<dbReference type="CDD" id="cd00761">
    <property type="entry name" value="Glyco_tranf_GTA_type"/>
    <property type="match status" value="1"/>
</dbReference>
<dbReference type="InterPro" id="IPR001173">
    <property type="entry name" value="Glyco_trans_2-like"/>
</dbReference>
<dbReference type="PANTHER" id="PTHR43685">
    <property type="entry name" value="GLYCOSYLTRANSFERASE"/>
    <property type="match status" value="1"/>
</dbReference>
<evidence type="ECO:0000313" key="2">
    <source>
        <dbReference type="EMBL" id="KEQ18298.1"/>
    </source>
</evidence>
<evidence type="ECO:0000259" key="1">
    <source>
        <dbReference type="Pfam" id="PF00535"/>
    </source>
</evidence>
<dbReference type="OrthoDB" id="9801954at2"/>
<dbReference type="Gene3D" id="3.90.550.10">
    <property type="entry name" value="Spore Coat Polysaccharide Biosynthesis Protein SpsA, Chain A"/>
    <property type="match status" value="1"/>
</dbReference>
<evidence type="ECO:0000313" key="3">
    <source>
        <dbReference type="Proteomes" id="UP000028073"/>
    </source>
</evidence>
<keyword evidence="2" id="KW-0808">Transferase</keyword>
<organism evidence="2 3">
    <name type="scientific">Endozoicomonas numazuensis</name>
    <dbReference type="NCBI Taxonomy" id="1137799"/>
    <lineage>
        <taxon>Bacteria</taxon>
        <taxon>Pseudomonadati</taxon>
        <taxon>Pseudomonadota</taxon>
        <taxon>Gammaproteobacteria</taxon>
        <taxon>Oceanospirillales</taxon>
        <taxon>Endozoicomonadaceae</taxon>
        <taxon>Endozoicomonas</taxon>
    </lineage>
</organism>
<dbReference type="Pfam" id="PF00535">
    <property type="entry name" value="Glycos_transf_2"/>
    <property type="match status" value="1"/>
</dbReference>
<name>A0A081NIM5_9GAMM</name>
<proteinExistence type="predicted"/>
<feature type="domain" description="Glycosyltransferase 2-like" evidence="1">
    <location>
        <begin position="5"/>
        <end position="137"/>
    </location>
</feature>
<reference evidence="2 3" key="1">
    <citation type="submission" date="2014-06" db="EMBL/GenBank/DDBJ databases">
        <title>Whole Genome Sequences of Three Symbiotic Endozoicomonas Bacteria.</title>
        <authorList>
            <person name="Neave M.J."/>
            <person name="Apprill A."/>
            <person name="Voolstra C.R."/>
        </authorList>
    </citation>
    <scope>NUCLEOTIDE SEQUENCE [LARGE SCALE GENOMIC DNA]</scope>
    <source>
        <strain evidence="2 3">DSM 25634</strain>
    </source>
</reference>
<dbReference type="InterPro" id="IPR050834">
    <property type="entry name" value="Glycosyltransf_2"/>
</dbReference>
<comment type="caution">
    <text evidence="2">The sequence shown here is derived from an EMBL/GenBank/DDBJ whole genome shotgun (WGS) entry which is preliminary data.</text>
</comment>
<dbReference type="EMBL" id="JOKH01000002">
    <property type="protein sequence ID" value="KEQ18298.1"/>
    <property type="molecule type" value="Genomic_DNA"/>
</dbReference>
<protein>
    <submittedName>
        <fullName evidence="2">Glycosyl transferase</fullName>
    </submittedName>
</protein>
<sequence length="283" mass="32103">MPSVSVIIASYNHAQYIAQSIESVVRQTFQDFELIVIDDGSTDNSVEVIQALQKKHKFQFIVQDNMGLAKTLNKAVSLASGEFIAPFGSDDIMMLDRLEKQASYMKLSPQLGISGGNILCIDGQSQLHKVQKIYPARVLGFDDIYMNREKGVPAPTLMFRKKVLLEAEGFNPDIRLEDLYIEFKIASMGYQIGMLNDVLAYYRIHDTNTYKNLELMLDAVLATYDCFSDHPQYEQMRQRTLHSYLLMAAKSDKQLARKILSMIPLSAYCGKTFRGIFKLLVGR</sequence>
<dbReference type="eggNOG" id="COG1215">
    <property type="taxonomic scope" value="Bacteria"/>
</dbReference>
<dbReference type="AlphaFoldDB" id="A0A081NIM5"/>
<accession>A0A081NIM5</accession>
<keyword evidence="3" id="KW-1185">Reference proteome</keyword>
<dbReference type="PANTHER" id="PTHR43685:SF2">
    <property type="entry name" value="GLYCOSYLTRANSFERASE 2-LIKE DOMAIN-CONTAINING PROTEIN"/>
    <property type="match status" value="1"/>
</dbReference>
<dbReference type="SUPFAM" id="SSF53448">
    <property type="entry name" value="Nucleotide-diphospho-sugar transferases"/>
    <property type="match status" value="1"/>
</dbReference>
<dbReference type="Proteomes" id="UP000028073">
    <property type="component" value="Unassembled WGS sequence"/>
</dbReference>
<dbReference type="GO" id="GO:0016740">
    <property type="term" value="F:transferase activity"/>
    <property type="evidence" value="ECO:0007669"/>
    <property type="project" value="UniProtKB-KW"/>
</dbReference>
<dbReference type="RefSeq" id="WP_034835476.1">
    <property type="nucleotide sequence ID" value="NZ_JOKH01000002.1"/>
</dbReference>
<gene>
    <name evidence="2" type="ORF">GZ78_12315</name>
</gene>
<dbReference type="InterPro" id="IPR029044">
    <property type="entry name" value="Nucleotide-diphossugar_trans"/>
</dbReference>
<dbReference type="STRING" id="1137799.GZ78_12315"/>